<dbReference type="AlphaFoldDB" id="A0A9X4HD30"/>
<sequence>MAERVVNTKIIAIANHKGGVTKTTTSINLADHLAQLNGSNNVVLIDMDPQANASKHIGPEHPAKVTHNLAELLLNPSASLNAFIFETTQIEGVSLIYGSLSLETVPDIIKQEDPRPNEVLKARIAPLMGVADYIILDCPPNLGLLTMNALAAATHYIIPVESGAAYGLYGLADLQERINRIKKINPDLSFLGALLVKHDSRLTLCQENERDAIEMFGTVVPVKISQTSKVNQSIAISRSLRMLDRNNKVTKQYGELAVYVAETTGGSR</sequence>
<dbReference type="SUPFAM" id="SSF52540">
    <property type="entry name" value="P-loop containing nucleoside triphosphate hydrolases"/>
    <property type="match status" value="1"/>
</dbReference>
<gene>
    <name evidence="2" type="ORF">M5G27_29735</name>
</gene>
<dbReference type="PANTHER" id="PTHR13696:SF52">
    <property type="entry name" value="PARA FAMILY PROTEIN CT_582"/>
    <property type="match status" value="1"/>
</dbReference>
<dbReference type="PANTHER" id="PTHR13696">
    <property type="entry name" value="P-LOOP CONTAINING NUCLEOSIDE TRIPHOSPHATE HYDROLASE"/>
    <property type="match status" value="1"/>
</dbReference>
<feature type="domain" description="AAA" evidence="1">
    <location>
        <begin position="8"/>
        <end position="189"/>
    </location>
</feature>
<protein>
    <submittedName>
        <fullName evidence="2">AAA family ATPase</fullName>
    </submittedName>
</protein>
<comment type="caution">
    <text evidence="2">The sequence shown here is derived from an EMBL/GenBank/DDBJ whole genome shotgun (WGS) entry which is preliminary data.</text>
</comment>
<reference evidence="2 3" key="1">
    <citation type="submission" date="2022-05" db="EMBL/GenBank/DDBJ databases">
        <title>Novel Pseudomonas spp. Isolated from a Rainbow Trout Aquaculture Facility.</title>
        <authorList>
            <person name="Testerman T."/>
            <person name="Graf J."/>
        </authorList>
    </citation>
    <scope>NUCLEOTIDE SEQUENCE [LARGE SCALE GENOMIC DNA]</scope>
    <source>
        <strain evidence="2 3">ID1042</strain>
    </source>
</reference>
<proteinExistence type="predicted"/>
<dbReference type="InterPro" id="IPR025669">
    <property type="entry name" value="AAA_dom"/>
</dbReference>
<evidence type="ECO:0000313" key="3">
    <source>
        <dbReference type="Proteomes" id="UP001148185"/>
    </source>
</evidence>
<evidence type="ECO:0000259" key="1">
    <source>
        <dbReference type="Pfam" id="PF13614"/>
    </source>
</evidence>
<dbReference type="InterPro" id="IPR050678">
    <property type="entry name" value="DNA_Partitioning_ATPase"/>
</dbReference>
<dbReference type="CDD" id="cd02042">
    <property type="entry name" value="ParAB_family"/>
    <property type="match status" value="1"/>
</dbReference>
<organism evidence="2 3">
    <name type="scientific">Pseudomonas shahriarae</name>
    <dbReference type="NCBI Taxonomy" id="2745512"/>
    <lineage>
        <taxon>Bacteria</taxon>
        <taxon>Pseudomonadati</taxon>
        <taxon>Pseudomonadota</taxon>
        <taxon>Gammaproteobacteria</taxon>
        <taxon>Pseudomonadales</taxon>
        <taxon>Pseudomonadaceae</taxon>
        <taxon>Pseudomonas</taxon>
    </lineage>
</organism>
<dbReference type="RefSeq" id="WP_050682280.1">
    <property type="nucleotide sequence ID" value="NZ_JAMDHA010000059.1"/>
</dbReference>
<dbReference type="InterPro" id="IPR027417">
    <property type="entry name" value="P-loop_NTPase"/>
</dbReference>
<name>A0A9X4HD30_9PSED</name>
<dbReference type="EMBL" id="JAMDHA010000059">
    <property type="protein sequence ID" value="MDD1011641.1"/>
    <property type="molecule type" value="Genomic_DNA"/>
</dbReference>
<accession>A0A9X4HD30</accession>
<evidence type="ECO:0000313" key="2">
    <source>
        <dbReference type="EMBL" id="MDD1011641.1"/>
    </source>
</evidence>
<dbReference type="Pfam" id="PF13614">
    <property type="entry name" value="AAA_31"/>
    <property type="match status" value="1"/>
</dbReference>
<dbReference type="Gene3D" id="3.40.50.300">
    <property type="entry name" value="P-loop containing nucleotide triphosphate hydrolases"/>
    <property type="match status" value="1"/>
</dbReference>
<dbReference type="Proteomes" id="UP001148185">
    <property type="component" value="Unassembled WGS sequence"/>
</dbReference>
<keyword evidence="3" id="KW-1185">Reference proteome</keyword>